<reference evidence="14" key="1">
    <citation type="submission" date="2020-10" db="EMBL/GenBank/DDBJ databases">
        <title>Feather gene expression reveals the developmental basis of iridescence in African starlings.</title>
        <authorList>
            <person name="Rubenstein D.R."/>
        </authorList>
    </citation>
    <scope>NUCLEOTIDE SEQUENCE</scope>
    <source>
        <strain evidence="14">SS15</strain>
        <tissue evidence="14">Liver</tissue>
    </source>
</reference>
<keyword evidence="12" id="KW-0325">Glycoprotein</keyword>
<comment type="caution">
    <text evidence="14">The sequence shown here is derived from an EMBL/GenBank/DDBJ whole genome shotgun (WGS) entry which is preliminary data.</text>
</comment>
<dbReference type="EMBL" id="JADDUC020000009">
    <property type="protein sequence ID" value="KAI1236817.1"/>
    <property type="molecule type" value="Genomic_DNA"/>
</dbReference>
<keyword evidence="8 13" id="KW-0378">Hydrolase</keyword>
<dbReference type="GO" id="GO:0016055">
    <property type="term" value="P:Wnt signaling pathway"/>
    <property type="evidence" value="ECO:0007669"/>
    <property type="project" value="UniProtKB-KW"/>
</dbReference>
<dbReference type="Pfam" id="PF01963">
    <property type="entry name" value="TraB_PrgY_gumN"/>
    <property type="match status" value="1"/>
</dbReference>
<evidence type="ECO:0000313" key="16">
    <source>
        <dbReference type="Proteomes" id="UP000618051"/>
    </source>
</evidence>
<dbReference type="GO" id="GO:0004222">
    <property type="term" value="F:metalloendopeptidase activity"/>
    <property type="evidence" value="ECO:0007669"/>
    <property type="project" value="UniProtKB-UniRule"/>
</dbReference>
<comment type="cofactor">
    <cofactor evidence="1">
        <name>Co(2+)</name>
        <dbReference type="ChEBI" id="CHEBI:48828"/>
    </cofactor>
</comment>
<keyword evidence="11" id="KW-0472">Membrane</keyword>
<evidence type="ECO:0000256" key="6">
    <source>
        <dbReference type="ARBA" id="ARBA00022723"/>
    </source>
</evidence>
<dbReference type="GO" id="GO:0017147">
    <property type="term" value="F:Wnt-protein binding"/>
    <property type="evidence" value="ECO:0007669"/>
    <property type="project" value="TreeGrafter"/>
</dbReference>
<evidence type="ECO:0000256" key="1">
    <source>
        <dbReference type="ARBA" id="ARBA00001941"/>
    </source>
</evidence>
<keyword evidence="7 13" id="KW-0732">Signal</keyword>
<gene>
    <name evidence="15" type="ORF">IHE44_0015071</name>
    <name evidence="14" type="ORF">IHE44_012592</name>
</gene>
<protein>
    <recommendedName>
        <fullName evidence="13">Metalloprotease TIKI</fullName>
        <ecNumber evidence="13">3.4.-.-</ecNumber>
    </recommendedName>
    <alternativeName>
        <fullName evidence="13">TRAB domain-containing protein 2</fullName>
    </alternativeName>
</protein>
<comment type="subcellular location">
    <subcellularLocation>
        <location evidence="13">Cell membrane</location>
        <topology evidence="13">Single-pass type I membrane protein</topology>
    </subcellularLocation>
    <subcellularLocation>
        <location evidence="2">Membrane</location>
        <topology evidence="2">Single-pass type I membrane protein</topology>
    </subcellularLocation>
</comment>
<keyword evidence="16" id="KW-1185">Reference proteome</keyword>
<reference evidence="15 16" key="2">
    <citation type="journal article" date="2021" name="J. Hered.">
        <title>Feather Gene Expression Elucidates the Developmental Basis of Plumage Iridescence in African Starlings.</title>
        <authorList>
            <person name="Rubenstein D.R."/>
            <person name="Corvelo A."/>
            <person name="MacManes M.D."/>
            <person name="Maia R."/>
            <person name="Narzisi G."/>
            <person name="Rousaki A."/>
            <person name="Vandenabeele P."/>
            <person name="Shawkey M.D."/>
            <person name="Solomon J."/>
        </authorList>
    </citation>
    <scope>NUCLEOTIDE SEQUENCE [LARGE SCALE GENOMIC DNA]</scope>
    <source>
        <strain evidence="15">SS15</strain>
    </source>
</reference>
<dbReference type="GO" id="GO:0005886">
    <property type="term" value="C:plasma membrane"/>
    <property type="evidence" value="ECO:0007669"/>
    <property type="project" value="UniProtKB-SubCell"/>
</dbReference>
<dbReference type="GO" id="GO:0031090">
    <property type="term" value="C:organelle membrane"/>
    <property type="evidence" value="ECO:0007669"/>
    <property type="project" value="TreeGrafter"/>
</dbReference>
<name>A0A835NST8_9PASS</name>
<evidence type="ECO:0000313" key="15">
    <source>
        <dbReference type="EMBL" id="KAI1236817.1"/>
    </source>
</evidence>
<comment type="function">
    <text evidence="13">Metalloprotease that acts as a negative regulator of the Wnt signaling pathway by mediating the cleavage of the N-terminal residues of a subset of Wnt proteins. Following cleavage, Wnt proteins become oxidized and form large disulfide-bond oligomers, leading to their inactivation.</text>
</comment>
<dbReference type="PANTHER" id="PTHR31120:SF8">
    <property type="entry name" value="METALLOPROTEASE TIKI2"/>
    <property type="match status" value="1"/>
</dbReference>
<proteinExistence type="inferred from homology"/>
<evidence type="ECO:0000256" key="10">
    <source>
        <dbReference type="ARBA" id="ARBA00023049"/>
    </source>
</evidence>
<dbReference type="InterPro" id="IPR040230">
    <property type="entry name" value="TIKI1/2-like"/>
</dbReference>
<evidence type="ECO:0000256" key="9">
    <source>
        <dbReference type="ARBA" id="ARBA00022989"/>
    </source>
</evidence>
<evidence type="ECO:0000256" key="5">
    <source>
        <dbReference type="ARBA" id="ARBA00022692"/>
    </source>
</evidence>
<evidence type="ECO:0000256" key="4">
    <source>
        <dbReference type="ARBA" id="ARBA00022670"/>
    </source>
</evidence>
<evidence type="ECO:0000256" key="11">
    <source>
        <dbReference type="ARBA" id="ARBA00023136"/>
    </source>
</evidence>
<evidence type="ECO:0000256" key="13">
    <source>
        <dbReference type="RuleBase" id="RU369069"/>
    </source>
</evidence>
<dbReference type="InterPro" id="IPR002816">
    <property type="entry name" value="TraB/PrgY/GumN_fam"/>
</dbReference>
<dbReference type="EMBL" id="JADDUC010000063">
    <property type="protein sequence ID" value="KAG0120445.1"/>
    <property type="molecule type" value="Genomic_DNA"/>
</dbReference>
<evidence type="ECO:0000256" key="2">
    <source>
        <dbReference type="ARBA" id="ARBA00004479"/>
    </source>
</evidence>
<keyword evidence="10 13" id="KW-0482">Metalloprotease</keyword>
<comment type="cofactor">
    <cofactor evidence="13">
        <name>Mn(2+)</name>
        <dbReference type="ChEBI" id="CHEBI:29035"/>
    </cofactor>
    <cofactor evidence="13">
        <name>Co(2+)</name>
        <dbReference type="ChEBI" id="CHEBI:48828"/>
    </cofactor>
    <text evidence="13">Divalent metal cations. Mn(2+) or Co(2+).</text>
</comment>
<keyword evidence="13" id="KW-0879">Wnt signaling pathway</keyword>
<feature type="non-terminal residue" evidence="14">
    <location>
        <position position="588"/>
    </location>
</feature>
<keyword evidence="5" id="KW-0812">Transmembrane</keyword>
<evidence type="ECO:0000256" key="8">
    <source>
        <dbReference type="ARBA" id="ARBA00022801"/>
    </source>
</evidence>
<evidence type="ECO:0000256" key="3">
    <source>
        <dbReference type="ARBA" id="ARBA00008261"/>
    </source>
</evidence>
<keyword evidence="13" id="KW-1003">Cell membrane</keyword>
<accession>A0A835NST8</accession>
<dbReference type="PANTHER" id="PTHR31120">
    <property type="entry name" value="METALLOPROTEASE TIKI"/>
    <property type="match status" value="1"/>
</dbReference>
<organism evidence="14">
    <name type="scientific">Lamprotornis superbus</name>
    <dbReference type="NCBI Taxonomy" id="245042"/>
    <lineage>
        <taxon>Eukaryota</taxon>
        <taxon>Metazoa</taxon>
        <taxon>Chordata</taxon>
        <taxon>Craniata</taxon>
        <taxon>Vertebrata</taxon>
        <taxon>Euteleostomi</taxon>
        <taxon>Archelosauria</taxon>
        <taxon>Archosauria</taxon>
        <taxon>Dinosauria</taxon>
        <taxon>Saurischia</taxon>
        <taxon>Theropoda</taxon>
        <taxon>Coelurosauria</taxon>
        <taxon>Aves</taxon>
        <taxon>Neognathae</taxon>
        <taxon>Neoaves</taxon>
        <taxon>Telluraves</taxon>
        <taxon>Australaves</taxon>
        <taxon>Passeriformes</taxon>
        <taxon>Sturnidae</taxon>
        <taxon>Lamprotornis</taxon>
    </lineage>
</organism>
<evidence type="ECO:0000313" key="14">
    <source>
        <dbReference type="EMBL" id="KAG0120445.1"/>
    </source>
</evidence>
<sequence>MTAFLTLELDFREEDSVGSLMVSSFSQLGQVQHGALVPEKSRIRPGFPLPTDRDTMKETCLFLSLLRVLTGCTMARRTIITPSATPEAFPLGESQVDWRHLELGGVAAIRKESPFSLKSDNITSPTDGKPSVLVTVYQKCTLPGLRSDHVTLCDGVDGLGLMGLRSQASVIKKEGEAVEMNEEISLHSLHPDLQHLHCVAAFKILALSAKLSSAIDQVLLLAQVSACVDVLLCCGPQKSGERQDWKAEKEGKGLTCDPAATTEFSWVRISHVNLSFSIGNPPKRIHVHFNMRSDNLDPPGMTNSHLQEHYQIHQIRSVRESGRAWCVGLAGAALPVLHNELRALGQLDEVWLDEVEEKWCLERAGGLLWNPDPEEVTVNSQEERGAVLLTRHWGQLVRSTQGMFPHSFCYSADKKRKIETPEGPGKTTTKLGTFLPQPRLYNVLFALNQTLLQHESLRAGSLQAPYTTEDLIKHYNCGDLNAVIFNHDTSQVPNFINTTLPPHEQVTAQEIDSYFRQELIYKRNERMGRRVMSLLRENRDKSFFFAFGADLDTKVPWAASGEVSDDRLGSATLKLGVVMEETWFQFPS</sequence>
<reference evidence="15" key="3">
    <citation type="submission" date="2022-01" db="EMBL/GenBank/DDBJ databases">
        <authorList>
            <person name="Rubenstein D.R."/>
        </authorList>
    </citation>
    <scope>NUCLEOTIDE SEQUENCE</scope>
    <source>
        <strain evidence="15">SS15</strain>
        <tissue evidence="15">Liver</tissue>
    </source>
</reference>
<dbReference type="EC" id="3.4.-.-" evidence="13"/>
<comment type="similarity">
    <text evidence="3 13">Belongs to the TIKI family.</text>
</comment>
<dbReference type="OrthoDB" id="9947882at2759"/>
<dbReference type="AlphaFoldDB" id="A0A835NST8"/>
<keyword evidence="6 13" id="KW-0479">Metal-binding</keyword>
<dbReference type="Proteomes" id="UP000618051">
    <property type="component" value="Unassembled WGS sequence"/>
</dbReference>
<keyword evidence="9" id="KW-1133">Transmembrane helix</keyword>
<evidence type="ECO:0000256" key="7">
    <source>
        <dbReference type="ARBA" id="ARBA00022729"/>
    </source>
</evidence>
<dbReference type="GO" id="GO:0046872">
    <property type="term" value="F:metal ion binding"/>
    <property type="evidence" value="ECO:0007669"/>
    <property type="project" value="UniProtKB-UniRule"/>
</dbReference>
<evidence type="ECO:0000256" key="12">
    <source>
        <dbReference type="ARBA" id="ARBA00023180"/>
    </source>
</evidence>
<dbReference type="GO" id="GO:0030178">
    <property type="term" value="P:negative regulation of Wnt signaling pathway"/>
    <property type="evidence" value="ECO:0007669"/>
    <property type="project" value="UniProtKB-UniRule"/>
</dbReference>
<keyword evidence="4 13" id="KW-0645">Protease</keyword>
<dbReference type="GO" id="GO:0006508">
    <property type="term" value="P:proteolysis"/>
    <property type="evidence" value="ECO:0007669"/>
    <property type="project" value="UniProtKB-KW"/>
</dbReference>